<dbReference type="EMBL" id="FUWM01000008">
    <property type="protein sequence ID" value="SJZ53792.1"/>
    <property type="molecule type" value="Genomic_DNA"/>
</dbReference>
<dbReference type="AlphaFoldDB" id="A0A1T4LGB7"/>
<accession>A0A1T4LGB7</accession>
<gene>
    <name evidence="2" type="ORF">SAMN02745118_01126</name>
</gene>
<dbReference type="RefSeq" id="WP_078809615.1">
    <property type="nucleotide sequence ID" value="NZ_FUWM01000008.1"/>
</dbReference>
<keyword evidence="3" id="KW-1185">Reference proteome</keyword>
<proteinExistence type="predicted"/>
<evidence type="ECO:0000256" key="1">
    <source>
        <dbReference type="SAM" id="MobiDB-lite"/>
    </source>
</evidence>
<evidence type="ECO:0000313" key="3">
    <source>
        <dbReference type="Proteomes" id="UP000190625"/>
    </source>
</evidence>
<sequence length="65" mass="7504">MTKKEIPPTKELNKETIEVVEAYSPDDMEVGEDISIENIEMAQDISPDDFDIHDEVPEIKSKRRD</sequence>
<dbReference type="STRING" id="142842.SAMN02745118_01126"/>
<reference evidence="3" key="1">
    <citation type="submission" date="2017-02" db="EMBL/GenBank/DDBJ databases">
        <authorList>
            <person name="Varghese N."/>
            <person name="Submissions S."/>
        </authorList>
    </citation>
    <scope>NUCLEOTIDE SEQUENCE [LARGE SCALE GENOMIC DNA]</scope>
    <source>
        <strain evidence="3">ATCC BAA-73</strain>
    </source>
</reference>
<protein>
    <submittedName>
        <fullName evidence="2">Uncharacterized protein</fullName>
    </submittedName>
</protein>
<feature type="compositionally biased region" description="Basic and acidic residues" evidence="1">
    <location>
        <begin position="53"/>
        <end position="65"/>
    </location>
</feature>
<evidence type="ECO:0000313" key="2">
    <source>
        <dbReference type="EMBL" id="SJZ53792.1"/>
    </source>
</evidence>
<feature type="region of interest" description="Disordered" evidence="1">
    <location>
        <begin position="44"/>
        <end position="65"/>
    </location>
</feature>
<dbReference type="OrthoDB" id="2112585at2"/>
<dbReference type="Proteomes" id="UP000190625">
    <property type="component" value="Unassembled WGS sequence"/>
</dbReference>
<name>A0A1T4LGB7_9FIRM</name>
<organism evidence="2 3">
    <name type="scientific">Selenihalanaerobacter shriftii</name>
    <dbReference type="NCBI Taxonomy" id="142842"/>
    <lineage>
        <taxon>Bacteria</taxon>
        <taxon>Bacillati</taxon>
        <taxon>Bacillota</taxon>
        <taxon>Clostridia</taxon>
        <taxon>Halanaerobiales</taxon>
        <taxon>Halobacteroidaceae</taxon>
        <taxon>Selenihalanaerobacter</taxon>
    </lineage>
</organism>